<reference evidence="1 2" key="1">
    <citation type="journal article" date="2018" name="Sci. Rep.">
        <title>Genomic signatures of local adaptation to the degree of environmental predictability in rotifers.</title>
        <authorList>
            <person name="Franch-Gras L."/>
            <person name="Hahn C."/>
            <person name="Garcia-Roger E.M."/>
            <person name="Carmona M.J."/>
            <person name="Serra M."/>
            <person name="Gomez A."/>
        </authorList>
    </citation>
    <scope>NUCLEOTIDE SEQUENCE [LARGE SCALE GENOMIC DNA]</scope>
    <source>
        <strain evidence="1">HYR1</strain>
    </source>
</reference>
<proteinExistence type="predicted"/>
<gene>
    <name evidence="1" type="ORF">BpHYR1_007454</name>
</gene>
<dbReference type="Proteomes" id="UP000276133">
    <property type="component" value="Unassembled WGS sequence"/>
</dbReference>
<sequence>MTPVDGSILNESELCSIEKVTFCSKSLSIAFTLPTWTHRSLGLISSSSTNSYDTTFLVELSIFVHQIGVKRWLTKVRRCDIDQISIIDLSVEILLEH</sequence>
<comment type="caution">
    <text evidence="1">The sequence shown here is derived from an EMBL/GenBank/DDBJ whole genome shotgun (WGS) entry which is preliminary data.</text>
</comment>
<accession>A0A3M7Q6D3</accession>
<dbReference type="EMBL" id="REGN01007339">
    <property type="protein sequence ID" value="RNA06571.1"/>
    <property type="molecule type" value="Genomic_DNA"/>
</dbReference>
<evidence type="ECO:0000313" key="2">
    <source>
        <dbReference type="Proteomes" id="UP000276133"/>
    </source>
</evidence>
<organism evidence="1 2">
    <name type="scientific">Brachionus plicatilis</name>
    <name type="common">Marine rotifer</name>
    <name type="synonym">Brachionus muelleri</name>
    <dbReference type="NCBI Taxonomy" id="10195"/>
    <lineage>
        <taxon>Eukaryota</taxon>
        <taxon>Metazoa</taxon>
        <taxon>Spiralia</taxon>
        <taxon>Gnathifera</taxon>
        <taxon>Rotifera</taxon>
        <taxon>Eurotatoria</taxon>
        <taxon>Monogononta</taxon>
        <taxon>Pseudotrocha</taxon>
        <taxon>Ploima</taxon>
        <taxon>Brachionidae</taxon>
        <taxon>Brachionus</taxon>
    </lineage>
</organism>
<name>A0A3M7Q6D3_BRAPC</name>
<evidence type="ECO:0000313" key="1">
    <source>
        <dbReference type="EMBL" id="RNA06571.1"/>
    </source>
</evidence>
<keyword evidence="2" id="KW-1185">Reference proteome</keyword>
<protein>
    <submittedName>
        <fullName evidence="1">Uncharacterized protein</fullName>
    </submittedName>
</protein>
<dbReference type="AlphaFoldDB" id="A0A3M7Q6D3"/>